<organism evidence="6 7">
    <name type="scientific">Blepharisma stoltei</name>
    <dbReference type="NCBI Taxonomy" id="1481888"/>
    <lineage>
        <taxon>Eukaryota</taxon>
        <taxon>Sar</taxon>
        <taxon>Alveolata</taxon>
        <taxon>Ciliophora</taxon>
        <taxon>Postciliodesmatophora</taxon>
        <taxon>Heterotrichea</taxon>
        <taxon>Heterotrichida</taxon>
        <taxon>Blepharismidae</taxon>
        <taxon>Blepharisma</taxon>
    </lineage>
</organism>
<keyword evidence="3" id="KW-1015">Disulfide bond</keyword>
<dbReference type="SUPFAM" id="SSF57184">
    <property type="entry name" value="Growth factor receptor domain"/>
    <property type="match status" value="2"/>
</dbReference>
<dbReference type="CDD" id="cd00064">
    <property type="entry name" value="FU"/>
    <property type="match status" value="1"/>
</dbReference>
<feature type="signal peptide" evidence="5">
    <location>
        <begin position="1"/>
        <end position="18"/>
    </location>
</feature>
<evidence type="ECO:0000256" key="5">
    <source>
        <dbReference type="SAM" id="SignalP"/>
    </source>
</evidence>
<reference evidence="6" key="1">
    <citation type="submission" date="2021-09" db="EMBL/GenBank/DDBJ databases">
        <authorList>
            <consortium name="AG Swart"/>
            <person name="Singh M."/>
            <person name="Singh A."/>
            <person name="Seah K."/>
            <person name="Emmerich C."/>
        </authorList>
    </citation>
    <scope>NUCLEOTIDE SEQUENCE</scope>
    <source>
        <strain evidence="6">ATCC30299</strain>
    </source>
</reference>
<dbReference type="InterPro" id="IPR011936">
    <property type="entry name" value="Myxo_disulph_rpt"/>
</dbReference>
<name>A0AAU9J9I8_9CILI</name>
<sequence length="1587" mass="176677">MISWICCTLLLLIRSSNASDYVIFPRAFSQYFCSNASEITISLTEAFLSGEENKGEFGISLWIKISDSTDAGQIFDLYRIQTNYAYINYFPLLYYDSSTIKLTWKNSDYPILNQVLSHSITSPNQWKFIGISCGFSHYQSLLCINQGSGSVCSTGTWNADVGIKFNSYLKMGGSSSFNGRVGDFKLHLNQYFQKADWDTQYSLRNSCPNSCSSNLICYSQADQWCQSHNRFLALVQPYMYSTTPYTAPTVTSDIIYGYDEIYLDWSSPLSSSTSFTVTGWMYKSGACSSGTFLKIASTTHSHSTVSTTTSGSCYMSFSLHDTITSADIQLTQSSYPGPFSSWTFFSATSDGSYMDLYVAKSLASISHDTTTATHSALLLKPSEMVIYVGGTDSTLYGGYYADIRLYPGVVINLADLTSNIINHVPDYLFPACTLSGTGAFNQFSGIWTCQKCPDGYWMDTNGMCNKCHESCSSCSGSIVEYKCTSCASGYYSQPTHSSLCLNYCPFGYYRDSTLNACTGTAGNILDVSFENNLKGDFTSNNILLSFGMYSDQYYPTFDYLDPSPAIKRGIFLSVDRIEIIPQSSTDHKLFGTDFTIQMWAMLLSYKGCLFSSSVSDPTWYYVNYVSTSQWNRTHPIAYFLDDYGRLEAWWGISMYGDGKTYLSPVAADVTKTEWALYAISIKFDDTAITSELTMMRNTFSYSYSSISGYYKEAGGTRHWIGSSTGEGAFHGFLYSLSLYNYARTPAQVQGGLGSCSSCSACPLSLNYCISTCSASQYVDGSGSCVDCSSSCGYPCSRSGTCNLCYDDLCYSCTKYDIGTCIKCVDNATLSSGQCSCSVGFIRKENTCVDDCGDGYFLNLVENKCSKCPDYCKTCFNSSTCMICYSDYLKVDSQCTCPDGSYIDQYGKCSQCRYPCKTCTSSSYNCLTCAEKSPVLWSSSCFPCNAFVGYGTKNPSSIGSNDLLAELAQNCTEICGDGRNMGEAECDDGNTINGDGCSANCTVESGWSCSGGSMSNPDTCIDQTPPIPILAYLYETGTGYALALSFSEQIQTSTEMSSNIEISLESTRKTDWTIQATHSIYTIKLNVYDSVATGTIVSLKFYHPEVITDLSGNKMETSKVELSLPTSYTYSYGQAVTTTVTTATTVVVVGGVIGSTSGSFSGGLFNLQALWGMVEMMQLINYLIFLSPKYPDNVKTFLSALSIANGNFIPNPFQMYLVKDDPFPDPPESFLDENFNTDFFMNAGQFLLLWVIILSGIPITFIAYRYFSRFRLVRWIKNAYLYSILLRAGIESFLEISLSVFLQWREIVTPAQNIGYFSLILSFLTFAYLMLTFVIIIWQVTLKPESVLNKEQHERKYGTLYESFKRNFKISTSYLIVQNLRRVLFVLLCVFLYEYPAIQVSLSILLSFSFTLSLILIRPYEKMILGNIVNIASETFYFAAHCIILKFLDNGLSDNERTNLGWGVIALLSVSLLFHLVANLVTQIISILNGIKKAKDWFMKNFANRFIKNYGRGEKVEIDPKEKLKKQLVTKTDDDNENLAYFEGKESVEKAKRATVIHEKKMVSFEVQPTYQDTAGSDYFEKIKKIKK</sequence>
<evidence type="ECO:0000313" key="6">
    <source>
        <dbReference type="EMBL" id="CAG9322898.1"/>
    </source>
</evidence>
<keyword evidence="7" id="KW-1185">Reference proteome</keyword>
<protein>
    <submittedName>
        <fullName evidence="6">Uncharacterized protein</fullName>
    </submittedName>
</protein>
<evidence type="ECO:0000313" key="7">
    <source>
        <dbReference type="Proteomes" id="UP001162131"/>
    </source>
</evidence>
<evidence type="ECO:0000256" key="3">
    <source>
        <dbReference type="ARBA" id="ARBA00023157"/>
    </source>
</evidence>
<accession>A0AAU9J9I8</accession>
<keyword evidence="4" id="KW-0472">Membrane</keyword>
<dbReference type="EMBL" id="CAJZBQ010000033">
    <property type="protein sequence ID" value="CAG9322898.1"/>
    <property type="molecule type" value="Genomic_DNA"/>
</dbReference>
<dbReference type="SUPFAM" id="SSF49899">
    <property type="entry name" value="Concanavalin A-like lectins/glucanases"/>
    <property type="match status" value="2"/>
</dbReference>
<dbReference type="SMART" id="SM00261">
    <property type="entry name" value="FU"/>
    <property type="match status" value="3"/>
</dbReference>
<dbReference type="Proteomes" id="UP001162131">
    <property type="component" value="Unassembled WGS sequence"/>
</dbReference>
<dbReference type="InterPro" id="IPR052798">
    <property type="entry name" value="Giardia_VSA"/>
</dbReference>
<dbReference type="Gene3D" id="2.60.120.200">
    <property type="match status" value="2"/>
</dbReference>
<keyword evidence="4" id="KW-1133">Transmembrane helix</keyword>
<proteinExistence type="predicted"/>
<feature type="transmembrane region" description="Helical" evidence="4">
    <location>
        <begin position="1246"/>
        <end position="1266"/>
    </location>
</feature>
<feature type="chain" id="PRO_5043594400" evidence="5">
    <location>
        <begin position="19"/>
        <end position="1587"/>
    </location>
</feature>
<feature type="transmembrane region" description="Helical" evidence="4">
    <location>
        <begin position="1423"/>
        <end position="1447"/>
    </location>
</feature>
<feature type="transmembrane region" description="Helical" evidence="4">
    <location>
        <begin position="1313"/>
        <end position="1337"/>
    </location>
</feature>
<evidence type="ECO:0000256" key="4">
    <source>
        <dbReference type="SAM" id="Phobius"/>
    </source>
</evidence>
<dbReference type="InterPro" id="IPR013320">
    <property type="entry name" value="ConA-like_dom_sf"/>
</dbReference>
<evidence type="ECO:0000256" key="2">
    <source>
        <dbReference type="ARBA" id="ARBA00022737"/>
    </source>
</evidence>
<keyword evidence="4" id="KW-0812">Transmembrane</keyword>
<dbReference type="Gene3D" id="2.10.220.10">
    <property type="entry name" value="Hormone Receptor, Insulin-like Growth Factor Receptor 1, Chain A, domain 2"/>
    <property type="match status" value="2"/>
</dbReference>
<keyword evidence="2" id="KW-0677">Repeat</keyword>
<dbReference type="InterPro" id="IPR009030">
    <property type="entry name" value="Growth_fac_rcpt_cys_sf"/>
</dbReference>
<feature type="transmembrane region" description="Helical" evidence="4">
    <location>
        <begin position="1459"/>
        <end position="1490"/>
    </location>
</feature>
<feature type="transmembrane region" description="Helical" evidence="4">
    <location>
        <begin position="1398"/>
        <end position="1416"/>
    </location>
</feature>
<evidence type="ECO:0000256" key="1">
    <source>
        <dbReference type="ARBA" id="ARBA00022729"/>
    </source>
</evidence>
<dbReference type="PANTHER" id="PTHR23275">
    <property type="entry name" value="CABRIOLET.-RELATED"/>
    <property type="match status" value="1"/>
</dbReference>
<comment type="caution">
    <text evidence="6">The sequence shown here is derived from an EMBL/GenBank/DDBJ whole genome shotgun (WGS) entry which is preliminary data.</text>
</comment>
<keyword evidence="1 5" id="KW-0732">Signal</keyword>
<dbReference type="PANTHER" id="PTHR23275:SF100">
    <property type="entry name" value="EGF-LIKE DOMAIN-CONTAINING PROTEIN"/>
    <property type="match status" value="1"/>
</dbReference>
<dbReference type="InterPro" id="IPR006212">
    <property type="entry name" value="Furin_repeat"/>
</dbReference>
<dbReference type="NCBIfam" id="TIGR02232">
    <property type="entry name" value="myxo_disulf_rpt"/>
    <property type="match status" value="1"/>
</dbReference>
<gene>
    <name evidence="6" type="ORF">BSTOLATCC_MIC32804</name>
</gene>